<dbReference type="GO" id="GO:0008410">
    <property type="term" value="F:CoA-transferase activity"/>
    <property type="evidence" value="ECO:0007669"/>
    <property type="project" value="InterPro"/>
</dbReference>
<organism evidence="3 4">
    <name type="scientific">Petrotoga sibirica</name>
    <dbReference type="NCBI Taxonomy" id="156202"/>
    <lineage>
        <taxon>Bacteria</taxon>
        <taxon>Thermotogati</taxon>
        <taxon>Thermotogota</taxon>
        <taxon>Thermotogae</taxon>
        <taxon>Petrotogales</taxon>
        <taxon>Petrotogaceae</taxon>
        <taxon>Petrotoga</taxon>
    </lineage>
</organism>
<keyword evidence="2 3" id="KW-0808">Transferase</keyword>
<dbReference type="PANTHER" id="PTHR13707:SF60">
    <property type="entry name" value="ACETATE COA-TRANSFERASE SUBUNIT ALPHA"/>
    <property type="match status" value="1"/>
</dbReference>
<dbReference type="SMART" id="SM00882">
    <property type="entry name" value="CoA_trans"/>
    <property type="match status" value="1"/>
</dbReference>
<reference evidence="3 4" key="1">
    <citation type="submission" date="2019-03" db="EMBL/GenBank/DDBJ databases">
        <title>Genomic Encyclopedia of Type Strains, Phase IV (KMG-IV): sequencing the most valuable type-strain genomes for metagenomic binning, comparative biology and taxonomic classification.</title>
        <authorList>
            <person name="Goeker M."/>
        </authorList>
    </citation>
    <scope>NUCLEOTIDE SEQUENCE [LARGE SCALE GENOMIC DNA]</scope>
    <source>
        <strain evidence="3 4">DSM 13575</strain>
    </source>
</reference>
<dbReference type="InterPro" id="IPR004163">
    <property type="entry name" value="CoA_transf_BS"/>
</dbReference>
<dbReference type="Pfam" id="PF01144">
    <property type="entry name" value="CoA_trans"/>
    <property type="match status" value="1"/>
</dbReference>
<gene>
    <name evidence="3" type="ORF">C8D74_11113</name>
</gene>
<comment type="caution">
    <text evidence="3">The sequence shown here is derived from an EMBL/GenBank/DDBJ whole genome shotgun (WGS) entry which is preliminary data.</text>
</comment>
<evidence type="ECO:0000313" key="3">
    <source>
        <dbReference type="EMBL" id="TDX13242.1"/>
    </source>
</evidence>
<comment type="similarity">
    <text evidence="1">Belongs to the 3-oxoacid CoA-transferase subunit A family.</text>
</comment>
<dbReference type="InterPro" id="IPR004165">
    <property type="entry name" value="CoA_trans_fam_I"/>
</dbReference>
<dbReference type="SUPFAM" id="SSF100950">
    <property type="entry name" value="NagB/RpiA/CoA transferase-like"/>
    <property type="match status" value="1"/>
</dbReference>
<dbReference type="PANTHER" id="PTHR13707">
    <property type="entry name" value="KETOACID-COENZYME A TRANSFERASE"/>
    <property type="match status" value="1"/>
</dbReference>
<name>A0A4R8EM45_9BACT</name>
<dbReference type="Proteomes" id="UP000294817">
    <property type="component" value="Unassembled WGS sequence"/>
</dbReference>
<dbReference type="InterPro" id="IPR012792">
    <property type="entry name" value="3-oxoacid_CoA-transf_A"/>
</dbReference>
<dbReference type="RefSeq" id="WP_103876694.1">
    <property type="nucleotide sequence ID" value="NZ_SODZ01000011.1"/>
</dbReference>
<evidence type="ECO:0000256" key="2">
    <source>
        <dbReference type="ARBA" id="ARBA00022679"/>
    </source>
</evidence>
<dbReference type="PROSITE" id="PS01273">
    <property type="entry name" value="COA_TRANSF_1"/>
    <property type="match status" value="1"/>
</dbReference>
<evidence type="ECO:0000313" key="4">
    <source>
        <dbReference type="Proteomes" id="UP000294817"/>
    </source>
</evidence>
<dbReference type="InterPro" id="IPR037171">
    <property type="entry name" value="NagB/RpiA_transferase-like"/>
</dbReference>
<dbReference type="Gene3D" id="3.40.1080.10">
    <property type="entry name" value="Glutaconate Coenzyme A-transferase"/>
    <property type="match status" value="1"/>
</dbReference>
<dbReference type="AlphaFoldDB" id="A0A4R8EM45"/>
<dbReference type="NCBIfam" id="TIGR02429">
    <property type="entry name" value="pcaI_scoA_fam"/>
    <property type="match status" value="1"/>
</dbReference>
<sequence>MKIVGPEQAISFIPDGTTLMIGGFLGVGTPETLIDELINKRKSNLTVICNDTSFEDKGVGRLIASKLVKKVITSHIGTNKETQRQYMENELEVEFVPQGTLIEQIRAGGAGLGGILTPTGIGTIREESKQLIEIDGEKYILEKALRGKVALVKFNKADHLGNLHCSFTARNFNPVMSLACDIVIAEVDELVPTGSIHPDEVHIPGAIVDYVVIRGEKR</sequence>
<protein>
    <submittedName>
        <fullName evidence="3">Acetate CoA/acetoacetate CoA-transferase alpha subunit</fullName>
    </submittedName>
</protein>
<evidence type="ECO:0000256" key="1">
    <source>
        <dbReference type="ARBA" id="ARBA00005612"/>
    </source>
</evidence>
<accession>A0A4R8EM45</accession>
<dbReference type="EMBL" id="SODZ01000011">
    <property type="protein sequence ID" value="TDX13242.1"/>
    <property type="molecule type" value="Genomic_DNA"/>
</dbReference>
<proteinExistence type="inferred from homology"/>
<keyword evidence="4" id="KW-1185">Reference proteome</keyword>